<dbReference type="SUPFAM" id="SSF49562">
    <property type="entry name" value="C2 domain (Calcium/lipid-binding domain, CaLB)"/>
    <property type="match status" value="5"/>
</dbReference>
<evidence type="ECO:0000256" key="5">
    <source>
        <dbReference type="ARBA" id="ARBA00023136"/>
    </source>
</evidence>
<dbReference type="InterPro" id="IPR037724">
    <property type="entry name" value="C2E_Ferlin"/>
</dbReference>
<dbReference type="InterPro" id="IPR037721">
    <property type="entry name" value="Ferlin"/>
</dbReference>
<dbReference type="Proteomes" id="UP001295684">
    <property type="component" value="Unassembled WGS sequence"/>
</dbReference>
<evidence type="ECO:0000256" key="2">
    <source>
        <dbReference type="ARBA" id="ARBA00022692"/>
    </source>
</evidence>
<proteinExistence type="predicted"/>
<dbReference type="PANTHER" id="PTHR12546">
    <property type="entry name" value="FER-1-LIKE"/>
    <property type="match status" value="1"/>
</dbReference>
<feature type="domain" description="C2" evidence="8">
    <location>
        <begin position="12"/>
        <end position="141"/>
    </location>
</feature>
<protein>
    <recommendedName>
        <fullName evidence="8">C2 domain-containing protein</fullName>
    </recommendedName>
</protein>
<dbReference type="Gene3D" id="2.60.40.150">
    <property type="entry name" value="C2 domain"/>
    <property type="match status" value="5"/>
</dbReference>
<dbReference type="SMART" id="SM00239">
    <property type="entry name" value="C2"/>
    <property type="match status" value="6"/>
</dbReference>
<dbReference type="InterPro" id="IPR012968">
    <property type="entry name" value="FerIin_dom"/>
</dbReference>
<dbReference type="EMBL" id="CAMPGE010001624">
    <property type="protein sequence ID" value="CAI2360421.1"/>
    <property type="molecule type" value="Genomic_DNA"/>
</dbReference>
<dbReference type="SMART" id="SM01202">
    <property type="entry name" value="FerI"/>
    <property type="match status" value="1"/>
</dbReference>
<gene>
    <name evidence="9" type="ORF">ECRASSUSDP1_LOCUS1723</name>
</gene>
<keyword evidence="2 7" id="KW-0812">Transmembrane</keyword>
<dbReference type="CDD" id="cd00030">
    <property type="entry name" value="C2"/>
    <property type="match status" value="1"/>
</dbReference>
<feature type="transmembrane region" description="Helical" evidence="7">
    <location>
        <begin position="1512"/>
        <end position="1537"/>
    </location>
</feature>
<feature type="domain" description="C2" evidence="8">
    <location>
        <begin position="505"/>
        <end position="637"/>
    </location>
</feature>
<dbReference type="Pfam" id="PF00168">
    <property type="entry name" value="C2"/>
    <property type="match status" value="5"/>
</dbReference>
<evidence type="ECO:0000256" key="7">
    <source>
        <dbReference type="SAM" id="Phobius"/>
    </source>
</evidence>
<evidence type="ECO:0000313" key="10">
    <source>
        <dbReference type="Proteomes" id="UP001295684"/>
    </source>
</evidence>
<dbReference type="PROSITE" id="PS50004">
    <property type="entry name" value="C2"/>
    <property type="match status" value="5"/>
</dbReference>
<dbReference type="PANTHER" id="PTHR12546:SF33">
    <property type="entry name" value="SPERM VESICLE FUSION PROTEIN FER-1"/>
    <property type="match status" value="1"/>
</dbReference>
<dbReference type="GO" id="GO:0007009">
    <property type="term" value="P:plasma membrane organization"/>
    <property type="evidence" value="ECO:0007669"/>
    <property type="project" value="TreeGrafter"/>
</dbReference>
<evidence type="ECO:0000256" key="4">
    <source>
        <dbReference type="ARBA" id="ARBA00022989"/>
    </source>
</evidence>
<evidence type="ECO:0000313" key="9">
    <source>
        <dbReference type="EMBL" id="CAI2360421.1"/>
    </source>
</evidence>
<feature type="domain" description="C2" evidence="8">
    <location>
        <begin position="181"/>
        <end position="299"/>
    </location>
</feature>
<comment type="subcellular location">
    <subcellularLocation>
        <location evidence="1">Membrane</location>
        <topology evidence="1">Single-pass membrane protein</topology>
    </subcellularLocation>
</comment>
<organism evidence="9 10">
    <name type="scientific">Euplotes crassus</name>
    <dbReference type="NCBI Taxonomy" id="5936"/>
    <lineage>
        <taxon>Eukaryota</taxon>
        <taxon>Sar</taxon>
        <taxon>Alveolata</taxon>
        <taxon>Ciliophora</taxon>
        <taxon>Intramacronucleata</taxon>
        <taxon>Spirotrichea</taxon>
        <taxon>Hypotrichia</taxon>
        <taxon>Euplotida</taxon>
        <taxon>Euplotidae</taxon>
        <taxon>Moneuplotes</taxon>
    </lineage>
</organism>
<dbReference type="GO" id="GO:0016020">
    <property type="term" value="C:membrane"/>
    <property type="evidence" value="ECO:0007669"/>
    <property type="project" value="UniProtKB-SubCell"/>
</dbReference>
<keyword evidence="6" id="KW-0175">Coiled coil</keyword>
<keyword evidence="4 7" id="KW-1133">Transmembrane helix</keyword>
<accession>A0AAD1X7C6</accession>
<dbReference type="InterPro" id="IPR035892">
    <property type="entry name" value="C2_domain_sf"/>
</dbReference>
<feature type="domain" description="C2" evidence="8">
    <location>
        <begin position="1136"/>
        <end position="1256"/>
    </location>
</feature>
<reference evidence="9" key="1">
    <citation type="submission" date="2023-07" db="EMBL/GenBank/DDBJ databases">
        <authorList>
            <consortium name="AG Swart"/>
            <person name="Singh M."/>
            <person name="Singh A."/>
            <person name="Seah K."/>
            <person name="Emmerich C."/>
        </authorList>
    </citation>
    <scope>NUCLEOTIDE SEQUENCE</scope>
    <source>
        <strain evidence="9">DP1</strain>
    </source>
</reference>
<feature type="domain" description="C2" evidence="8">
    <location>
        <begin position="1289"/>
        <end position="1414"/>
    </location>
</feature>
<keyword evidence="10" id="KW-1185">Reference proteome</keyword>
<dbReference type="InterPro" id="IPR000008">
    <property type="entry name" value="C2_dom"/>
</dbReference>
<keyword evidence="5 7" id="KW-0472">Membrane</keyword>
<sequence>MSEENKEEEEQELAEMDIIDQEHEVGVIKKGDYLIHILIQEARNLRMKGSDTVDAILEISSLGKKKYTTVKEDIGPNASVHWGEHIFFEPKALKPRDIQNGRILIKILDQQMFKNAVVGTYEMDLSYIYFQEKHAVFNQWIGISNPNTENFNEITGYLKISASVIGQGDEQIPLTDDYGLDRTDKEVMLLPPSISVQYYQLKFRLLKAQNLPKMDTFGSCDAFVKVKYLGKTIKTSVVTQKKDQVFWGQEIWVPVHYPLVSSRLVMSVYDSDTANDDIVGSMSFELHNILKEARRNQEFPWYWKDIYGSPTDVSGKHTNEMNSVPEYASHWRGRILMQVVCEKENKPEMKLSHISDEVINEARDKFDNWRYEVKAEVCQGICLPGDEKYKVKIKIGELEMETKKPKKRTNGFCYWNHRFEEKIYECPYRSLETMADVIVYLMDGDDPICYYRCKASEFSNPNADMRWVALINDKSVGQVSESHKAGMISFRLSIHDQTNNGDVDWDFVPAWSMDLSDDPDKYPIRCHIYQCKELPASDDNGTSDPYIKVWSPFEPKDSQKEIVSTEIVHDNNNPIFYETVQTFFYSVDIDWAPPVVLDIFDHDSGAFDSDDFIGRATINLQDAAVSQGDEVPRPRWHPVKLGFTEDEPEMGQILVSFSVLDPGYQFSQSLYDIVLRPTCEEYEITINVLGLRDLESPGILPIRKAFIKFILRSLLPPSRAHAIENIQTQPSATGANPTISTVIKFTIYLPSDPLYCPSLTCGVYDYIFKGVSQPLVGNFVIPIGDLQHLQEDLFQKEDQNTLRIIKSLDQLINRAGTVKAQLEEEKNEGEIEAQREEEVQQEEMYRNDMKQRMELGVEKSISPREELKEEIVSADDIELGLQDRIREAISKEDAPSVAENQNALNIVKNNDEEKEDVADIKGRLQKIIDYKEAKKQRTKHKRLEALRKMTKMMKNIGKNVVYPTYHFDDRLKIHREDPPPSKDVFLAVGYDPKFDSKQKHYRRFYEDELENIKEVIPNSPFQSFPVMRGQSRGLSKGFFWKRDTDEAGQATTIKQVGEFKGIVSVINKDREEGFNVVKETRITILKQSLNDLSQKLFQEDFDFDYNTIVTAEGKETFRAKLKQLGCDNLQIERHFTQMNCQAELARLMMIRTNCLVRIYILDADELPPKDSGGSVDPYLKLKLNGEVISDRDNYKESNHNPDIYKMFEFMSEFPGCSSLKIQMWDYDLAFGDDFIGETVVDLEDRFFSPEWQSIKNKPIEYRQLYHKSTKVSQGVIKCWIEILPSESNVKEHIPWNISPRPNTDFVIRLVIWETKDIKTMDWEGTSDIYCRAFFIANDKDKRTDTHYRSMDGKGSFNYRMLFNVQNPSQYQRLNLQVWDADLFSGNDFIADASLNLALPIEDATLTDKPIHLNKKYYESFLKEYMGGQELKYHDDDSFWVDMKNREGEEGGKMRVQITVAPKEYHETNKNAEARTEPNHSPYLPPPVGRIKFSWNPWTMLNQCVAPDVRNKILCAICIILCILIIILLLPTIISNVITGLIF</sequence>
<comment type="caution">
    <text evidence="9">The sequence shown here is derived from an EMBL/GenBank/DDBJ whole genome shotgun (WGS) entry which is preliminary data.</text>
</comment>
<keyword evidence="3" id="KW-0677">Repeat</keyword>
<feature type="coiled-coil region" evidence="6">
    <location>
        <begin position="805"/>
        <end position="842"/>
    </location>
</feature>
<evidence type="ECO:0000259" key="8">
    <source>
        <dbReference type="PROSITE" id="PS50004"/>
    </source>
</evidence>
<dbReference type="CDD" id="cd04037">
    <property type="entry name" value="C2E_Ferlin"/>
    <property type="match status" value="1"/>
</dbReference>
<evidence type="ECO:0000256" key="3">
    <source>
        <dbReference type="ARBA" id="ARBA00022737"/>
    </source>
</evidence>
<evidence type="ECO:0000256" key="6">
    <source>
        <dbReference type="SAM" id="Coils"/>
    </source>
</evidence>
<evidence type="ECO:0000256" key="1">
    <source>
        <dbReference type="ARBA" id="ARBA00004167"/>
    </source>
</evidence>
<name>A0AAD1X7C6_EUPCR</name>